<dbReference type="InterPro" id="IPR028883">
    <property type="entry name" value="tRNA_aden_deaminase"/>
</dbReference>
<gene>
    <name evidence="12" type="ORF">UFOPK3026_00430</name>
</gene>
<dbReference type="GO" id="GO:0002100">
    <property type="term" value="P:tRNA wobble adenosine to inosine editing"/>
    <property type="evidence" value="ECO:0007669"/>
    <property type="project" value="InterPro"/>
</dbReference>
<name>A0A6J6XRJ4_9ZZZZ</name>
<keyword evidence="6" id="KW-0819">tRNA processing</keyword>
<comment type="catalytic activity">
    <reaction evidence="10">
        <text>adenosine(34) in tRNA + H2O + H(+) = inosine(34) in tRNA + NH4(+)</text>
        <dbReference type="Rhea" id="RHEA:43168"/>
        <dbReference type="Rhea" id="RHEA-COMP:10373"/>
        <dbReference type="Rhea" id="RHEA-COMP:10374"/>
        <dbReference type="ChEBI" id="CHEBI:15377"/>
        <dbReference type="ChEBI" id="CHEBI:15378"/>
        <dbReference type="ChEBI" id="CHEBI:28938"/>
        <dbReference type="ChEBI" id="CHEBI:74411"/>
        <dbReference type="ChEBI" id="CHEBI:82852"/>
        <dbReference type="EC" id="3.5.4.33"/>
    </reaction>
</comment>
<dbReference type="GO" id="GO:0052717">
    <property type="term" value="F:tRNA-specific adenosine-34 deaminase activity"/>
    <property type="evidence" value="ECO:0007669"/>
    <property type="project" value="UniProtKB-EC"/>
</dbReference>
<dbReference type="Pfam" id="PF14437">
    <property type="entry name" value="MafB19-deam"/>
    <property type="match status" value="1"/>
</dbReference>
<reference evidence="12" key="1">
    <citation type="submission" date="2020-05" db="EMBL/GenBank/DDBJ databases">
        <authorList>
            <person name="Chiriac C."/>
            <person name="Salcher M."/>
            <person name="Ghai R."/>
            <person name="Kavagutti S V."/>
        </authorList>
    </citation>
    <scope>NUCLEOTIDE SEQUENCE</scope>
</reference>
<evidence type="ECO:0000256" key="10">
    <source>
        <dbReference type="ARBA" id="ARBA00048045"/>
    </source>
</evidence>
<comment type="cofactor">
    <cofactor evidence="1">
        <name>Zn(2+)</name>
        <dbReference type="ChEBI" id="CHEBI:29105"/>
    </cofactor>
</comment>
<dbReference type="InterPro" id="IPR058535">
    <property type="entry name" value="MafB19-deam"/>
</dbReference>
<evidence type="ECO:0000259" key="11">
    <source>
        <dbReference type="PROSITE" id="PS51747"/>
    </source>
</evidence>
<evidence type="ECO:0000313" key="12">
    <source>
        <dbReference type="EMBL" id="CAB4798755.1"/>
    </source>
</evidence>
<dbReference type="EMBL" id="CAFAAP010000046">
    <property type="protein sequence ID" value="CAB4798755.1"/>
    <property type="molecule type" value="Genomic_DNA"/>
</dbReference>
<evidence type="ECO:0000256" key="5">
    <source>
        <dbReference type="ARBA" id="ARBA00019216"/>
    </source>
</evidence>
<dbReference type="GO" id="GO:0008270">
    <property type="term" value="F:zinc ion binding"/>
    <property type="evidence" value="ECO:0007669"/>
    <property type="project" value="InterPro"/>
</dbReference>
<dbReference type="PROSITE" id="PS00903">
    <property type="entry name" value="CYT_DCMP_DEAMINASES_1"/>
    <property type="match status" value="1"/>
</dbReference>
<dbReference type="Gene3D" id="3.40.140.10">
    <property type="entry name" value="Cytidine Deaminase, domain 2"/>
    <property type="match status" value="1"/>
</dbReference>
<evidence type="ECO:0000256" key="7">
    <source>
        <dbReference type="ARBA" id="ARBA00022723"/>
    </source>
</evidence>
<dbReference type="SUPFAM" id="SSF53927">
    <property type="entry name" value="Cytidine deaminase-like"/>
    <property type="match status" value="1"/>
</dbReference>
<sequence>MIHNDVIIASRHNERELRNDPTAHAEILALRDAANLLGRWRLEECTLVVTLEPCTMCAGALVNSRISTVVFGAADLKAGAFGSLYNIATDPRLGHHPKVVHGVLATQCAEVLTDLFKNLREAKTN</sequence>
<dbReference type="HAMAP" id="MF_00972">
    <property type="entry name" value="tRNA_aden_deaminase"/>
    <property type="match status" value="1"/>
</dbReference>
<organism evidence="12">
    <name type="scientific">freshwater metagenome</name>
    <dbReference type="NCBI Taxonomy" id="449393"/>
    <lineage>
        <taxon>unclassified sequences</taxon>
        <taxon>metagenomes</taxon>
        <taxon>ecological metagenomes</taxon>
    </lineage>
</organism>
<dbReference type="PANTHER" id="PTHR11079">
    <property type="entry name" value="CYTOSINE DEAMINASE FAMILY MEMBER"/>
    <property type="match status" value="1"/>
</dbReference>
<evidence type="ECO:0000256" key="4">
    <source>
        <dbReference type="ARBA" id="ARBA00012740"/>
    </source>
</evidence>
<comment type="subunit">
    <text evidence="3">Homodimer.</text>
</comment>
<comment type="similarity">
    <text evidence="2">Belongs to the cytidine and deoxycytidylate deaminase family. ADAT2 subfamily.</text>
</comment>
<accession>A0A6J6XRJ4</accession>
<dbReference type="EC" id="3.5.4.33" evidence="4"/>
<dbReference type="AlphaFoldDB" id="A0A6J6XRJ4"/>
<keyword evidence="9" id="KW-0862">Zinc</keyword>
<dbReference type="InterPro" id="IPR016193">
    <property type="entry name" value="Cytidine_deaminase-like"/>
</dbReference>
<dbReference type="PANTHER" id="PTHR11079:SF202">
    <property type="entry name" value="TRNA-SPECIFIC ADENOSINE DEAMINASE"/>
    <property type="match status" value="1"/>
</dbReference>
<evidence type="ECO:0000256" key="6">
    <source>
        <dbReference type="ARBA" id="ARBA00022694"/>
    </source>
</evidence>
<dbReference type="PROSITE" id="PS51747">
    <property type="entry name" value="CYT_DCMP_DEAMINASES_2"/>
    <property type="match status" value="1"/>
</dbReference>
<evidence type="ECO:0000256" key="1">
    <source>
        <dbReference type="ARBA" id="ARBA00001947"/>
    </source>
</evidence>
<dbReference type="InterPro" id="IPR016192">
    <property type="entry name" value="APOBEC/CMP_deaminase_Zn-bd"/>
</dbReference>
<keyword evidence="7" id="KW-0479">Metal-binding</keyword>
<evidence type="ECO:0000256" key="3">
    <source>
        <dbReference type="ARBA" id="ARBA00011738"/>
    </source>
</evidence>
<feature type="domain" description="CMP/dCMP-type deaminase" evidence="11">
    <location>
        <begin position="1"/>
        <end position="84"/>
    </location>
</feature>
<proteinExistence type="inferred from homology"/>
<evidence type="ECO:0000256" key="2">
    <source>
        <dbReference type="ARBA" id="ARBA00010669"/>
    </source>
</evidence>
<protein>
    <recommendedName>
        <fullName evidence="5">tRNA-specific adenosine deaminase 2</fullName>
        <ecNumber evidence="4">3.5.4.33</ecNumber>
    </recommendedName>
</protein>
<evidence type="ECO:0000256" key="9">
    <source>
        <dbReference type="ARBA" id="ARBA00022833"/>
    </source>
</evidence>
<dbReference type="CDD" id="cd01285">
    <property type="entry name" value="nucleoside_deaminase"/>
    <property type="match status" value="1"/>
</dbReference>
<evidence type="ECO:0000256" key="8">
    <source>
        <dbReference type="ARBA" id="ARBA00022801"/>
    </source>
</evidence>
<dbReference type="InterPro" id="IPR002125">
    <property type="entry name" value="CMP_dCMP_dom"/>
</dbReference>
<keyword evidence="8" id="KW-0378">Hydrolase</keyword>